<protein>
    <submittedName>
        <fullName evidence="1">Uncharacterized protein</fullName>
    </submittedName>
</protein>
<organism evidence="1 2">
    <name type="scientific">Violaceomyces palustris</name>
    <dbReference type="NCBI Taxonomy" id="1673888"/>
    <lineage>
        <taxon>Eukaryota</taxon>
        <taxon>Fungi</taxon>
        <taxon>Dikarya</taxon>
        <taxon>Basidiomycota</taxon>
        <taxon>Ustilaginomycotina</taxon>
        <taxon>Ustilaginomycetes</taxon>
        <taxon>Violaceomycetales</taxon>
        <taxon>Violaceomycetaceae</taxon>
        <taxon>Violaceomyces</taxon>
    </lineage>
</organism>
<reference evidence="1 2" key="1">
    <citation type="journal article" date="2018" name="Mol. Biol. Evol.">
        <title>Broad Genomic Sampling Reveals a Smut Pathogenic Ancestry of the Fungal Clade Ustilaginomycotina.</title>
        <authorList>
            <person name="Kijpornyongpan T."/>
            <person name="Mondo S.J."/>
            <person name="Barry K."/>
            <person name="Sandor L."/>
            <person name="Lee J."/>
            <person name="Lipzen A."/>
            <person name="Pangilinan J."/>
            <person name="LaButti K."/>
            <person name="Hainaut M."/>
            <person name="Henrissat B."/>
            <person name="Grigoriev I.V."/>
            <person name="Spatafora J.W."/>
            <person name="Aime M.C."/>
        </authorList>
    </citation>
    <scope>NUCLEOTIDE SEQUENCE [LARGE SCALE GENOMIC DNA]</scope>
    <source>
        <strain evidence="1 2">SA 807</strain>
    </source>
</reference>
<accession>A0ACD0NVF2</accession>
<evidence type="ECO:0000313" key="1">
    <source>
        <dbReference type="EMBL" id="PWN49802.1"/>
    </source>
</evidence>
<dbReference type="EMBL" id="KZ820004">
    <property type="protein sequence ID" value="PWN49802.1"/>
    <property type="molecule type" value="Genomic_DNA"/>
</dbReference>
<sequence>MSPSTTSESLDDQALEAVIEREARDEGGGEERIGTSRKKKKRSGGDEDDDGGFPHRWLQRPLFIPLPPFTPPTEIPLQESHLFLPFSPSRTRPPRMYSSTSIVSLRAAASLGSTRLSLIAFPTSFFRGYSSNPSTVATKAAFKVADEVSDSISKNVSRSLGEASKLPTPTVVGSPLPKRSKGGIRGGLMGFLLGFGLASAYGYYYLLQEYNSASRLMLTSVEELQSSTEKITAHLQRLTKLEADLKALSASSVTRSEVEKTQSETKKIYDGIYDEIASIKRKVLGAPRPTKYLD</sequence>
<gene>
    <name evidence="1" type="ORF">IE53DRAFT_387946</name>
</gene>
<name>A0ACD0NVF2_9BASI</name>
<proteinExistence type="predicted"/>
<keyword evidence="2" id="KW-1185">Reference proteome</keyword>
<dbReference type="Proteomes" id="UP000245626">
    <property type="component" value="Unassembled WGS sequence"/>
</dbReference>
<evidence type="ECO:0000313" key="2">
    <source>
        <dbReference type="Proteomes" id="UP000245626"/>
    </source>
</evidence>